<keyword evidence="3" id="KW-1185">Reference proteome</keyword>
<organism evidence="2 3">
    <name type="scientific">Alosa alosa</name>
    <name type="common">allis shad</name>
    <dbReference type="NCBI Taxonomy" id="278164"/>
    <lineage>
        <taxon>Eukaryota</taxon>
        <taxon>Metazoa</taxon>
        <taxon>Chordata</taxon>
        <taxon>Craniata</taxon>
        <taxon>Vertebrata</taxon>
        <taxon>Euteleostomi</taxon>
        <taxon>Actinopterygii</taxon>
        <taxon>Neopterygii</taxon>
        <taxon>Teleostei</taxon>
        <taxon>Clupei</taxon>
        <taxon>Clupeiformes</taxon>
        <taxon>Clupeoidei</taxon>
        <taxon>Clupeidae</taxon>
        <taxon>Alosa</taxon>
    </lineage>
</organism>
<name>A0AAV6GZG3_9TELE</name>
<accession>A0AAV6GZG3</accession>
<evidence type="ECO:0000313" key="3">
    <source>
        <dbReference type="Proteomes" id="UP000823561"/>
    </source>
</evidence>
<dbReference type="Proteomes" id="UP000823561">
    <property type="component" value="Chromosome 7"/>
</dbReference>
<dbReference type="EMBL" id="JADWDJ010000007">
    <property type="protein sequence ID" value="KAG5278856.1"/>
    <property type="molecule type" value="Genomic_DNA"/>
</dbReference>
<evidence type="ECO:0000256" key="1">
    <source>
        <dbReference type="SAM" id="MobiDB-lite"/>
    </source>
</evidence>
<gene>
    <name evidence="2" type="ORF">AALO_G00103470</name>
</gene>
<reference evidence="2" key="1">
    <citation type="submission" date="2020-10" db="EMBL/GenBank/DDBJ databases">
        <title>Chromosome-scale genome assembly of the Allis shad, Alosa alosa.</title>
        <authorList>
            <person name="Margot Z."/>
            <person name="Christophe K."/>
            <person name="Cabau C."/>
            <person name="Louis A."/>
            <person name="Berthelot C."/>
            <person name="Parey E."/>
            <person name="Roest Crollius H."/>
            <person name="Montfort J."/>
            <person name="Robinson-Rechavi M."/>
            <person name="Bucao C."/>
            <person name="Bouchez O."/>
            <person name="Gislard M."/>
            <person name="Lluch J."/>
            <person name="Milhes M."/>
            <person name="Lampietro C."/>
            <person name="Lopez Roques C."/>
            <person name="Donnadieu C."/>
            <person name="Braasch I."/>
            <person name="Desvignes T."/>
            <person name="Postlethwait J."/>
            <person name="Bobe J."/>
            <person name="Guiguen Y."/>
        </authorList>
    </citation>
    <scope>NUCLEOTIDE SEQUENCE</scope>
    <source>
        <strain evidence="2">M-15738</strain>
        <tissue evidence="2">Blood</tissue>
    </source>
</reference>
<proteinExistence type="predicted"/>
<protein>
    <submittedName>
        <fullName evidence="2">Uncharacterized protein</fullName>
    </submittedName>
</protein>
<feature type="region of interest" description="Disordered" evidence="1">
    <location>
        <begin position="49"/>
        <end position="73"/>
    </location>
</feature>
<evidence type="ECO:0000313" key="2">
    <source>
        <dbReference type="EMBL" id="KAG5278856.1"/>
    </source>
</evidence>
<feature type="compositionally biased region" description="Basic and acidic residues" evidence="1">
    <location>
        <begin position="62"/>
        <end position="73"/>
    </location>
</feature>
<comment type="caution">
    <text evidence="2">The sequence shown here is derived from an EMBL/GenBank/DDBJ whole genome shotgun (WGS) entry which is preliminary data.</text>
</comment>
<dbReference type="AlphaFoldDB" id="A0AAV6GZG3"/>
<sequence>MEWQASEDVLHDTVAMLQRVHLTDEMEWATRDEHEDIANMLEGLHLSEEMEWTPQTDPVDDATQRADRPQLNH</sequence>